<evidence type="ECO:0000313" key="1">
    <source>
        <dbReference type="EMBL" id="QJI02067.1"/>
    </source>
</evidence>
<accession>A0A6M3XW25</accession>
<proteinExistence type="predicted"/>
<dbReference type="EMBL" id="MT144972">
    <property type="protein sequence ID" value="QJI02067.1"/>
    <property type="molecule type" value="Genomic_DNA"/>
</dbReference>
<dbReference type="AlphaFoldDB" id="A0A6M3XW25"/>
<protein>
    <submittedName>
        <fullName evidence="1">Uncharacterized protein</fullName>
    </submittedName>
</protein>
<reference evidence="1" key="1">
    <citation type="submission" date="2020-03" db="EMBL/GenBank/DDBJ databases">
        <title>The deep terrestrial virosphere.</title>
        <authorList>
            <person name="Holmfeldt K."/>
            <person name="Nilsson E."/>
            <person name="Simone D."/>
            <person name="Lopez-Fernandez M."/>
            <person name="Wu X."/>
            <person name="de Brujin I."/>
            <person name="Lundin D."/>
            <person name="Andersson A."/>
            <person name="Bertilsson S."/>
            <person name="Dopson M."/>
        </authorList>
    </citation>
    <scope>NUCLEOTIDE SEQUENCE</scope>
    <source>
        <strain evidence="1">TM448B02917</strain>
    </source>
</reference>
<name>A0A6M3XW25_9ZZZZ</name>
<sequence>MKIITIPARQIPEQTLDIVQIMLIPSQSRIIVQTSDINMQLERTVSPEESDTIISIATGAVTDKYPEATVAEKVVEAIVKEPVTEPVIEELIP</sequence>
<gene>
    <name evidence="1" type="ORF">TM448B02917_0010</name>
</gene>
<organism evidence="1">
    <name type="scientific">viral metagenome</name>
    <dbReference type="NCBI Taxonomy" id="1070528"/>
    <lineage>
        <taxon>unclassified sequences</taxon>
        <taxon>metagenomes</taxon>
        <taxon>organismal metagenomes</taxon>
    </lineage>
</organism>